<protein>
    <submittedName>
        <fullName evidence="1">Uncharacterized protein</fullName>
    </submittedName>
</protein>
<gene>
    <name evidence="1" type="ORF">SEMRO_2064_G313140.1</name>
</gene>
<sequence length="163" mass="17636">MLALNSFQAETGTELPLALGLLLGLKGIREAFHCSHPNNPNLLIPEAKNLITEPQGIKTGLVWQQGTGYGGRKPLRFTDIGAAPAPELRFGVGSRVLVRDGDNWVAGEVTAAWVFDEEDDQFYRYAVQLGGDRGVLVSGDSDGIIKQQKQQEAEHLANPLDGN</sequence>
<keyword evidence="2" id="KW-1185">Reference proteome</keyword>
<organism evidence="1 2">
    <name type="scientific">Seminavis robusta</name>
    <dbReference type="NCBI Taxonomy" id="568900"/>
    <lineage>
        <taxon>Eukaryota</taxon>
        <taxon>Sar</taxon>
        <taxon>Stramenopiles</taxon>
        <taxon>Ochrophyta</taxon>
        <taxon>Bacillariophyta</taxon>
        <taxon>Bacillariophyceae</taxon>
        <taxon>Bacillariophycidae</taxon>
        <taxon>Naviculales</taxon>
        <taxon>Naviculaceae</taxon>
        <taxon>Seminavis</taxon>
    </lineage>
</organism>
<accession>A0A9N8HYS1</accession>
<dbReference type="EMBL" id="CAICTM010002062">
    <property type="protein sequence ID" value="CAB9527758.1"/>
    <property type="molecule type" value="Genomic_DNA"/>
</dbReference>
<name>A0A9N8HYS1_9STRA</name>
<evidence type="ECO:0000313" key="2">
    <source>
        <dbReference type="Proteomes" id="UP001153069"/>
    </source>
</evidence>
<reference evidence="1" key="1">
    <citation type="submission" date="2020-06" db="EMBL/GenBank/DDBJ databases">
        <authorList>
            <consortium name="Plant Systems Biology data submission"/>
        </authorList>
    </citation>
    <scope>NUCLEOTIDE SEQUENCE</scope>
    <source>
        <strain evidence="1">D6</strain>
    </source>
</reference>
<evidence type="ECO:0000313" key="1">
    <source>
        <dbReference type="EMBL" id="CAB9527758.1"/>
    </source>
</evidence>
<dbReference type="Proteomes" id="UP001153069">
    <property type="component" value="Unassembled WGS sequence"/>
</dbReference>
<proteinExistence type="predicted"/>
<comment type="caution">
    <text evidence="1">The sequence shown here is derived from an EMBL/GenBank/DDBJ whole genome shotgun (WGS) entry which is preliminary data.</text>
</comment>
<dbReference type="AlphaFoldDB" id="A0A9N8HYS1"/>